<reference evidence="2 3" key="1">
    <citation type="submission" date="2020-02" db="EMBL/GenBank/DDBJ databases">
        <title>Draft genome sequence of Haematococcus lacustris strain NIES-144.</title>
        <authorList>
            <person name="Morimoto D."/>
            <person name="Nakagawa S."/>
            <person name="Yoshida T."/>
            <person name="Sawayama S."/>
        </authorList>
    </citation>
    <scope>NUCLEOTIDE SEQUENCE [LARGE SCALE GENOMIC DNA]</scope>
    <source>
        <strain evidence="2 3">NIES-144</strain>
    </source>
</reference>
<dbReference type="EMBL" id="BLLF01000774">
    <property type="protein sequence ID" value="GFH14853.1"/>
    <property type="molecule type" value="Genomic_DNA"/>
</dbReference>
<evidence type="ECO:0000256" key="1">
    <source>
        <dbReference type="SAM" id="MobiDB-lite"/>
    </source>
</evidence>
<gene>
    <name evidence="2" type="ORF">HaLaN_10979</name>
</gene>
<keyword evidence="3" id="KW-1185">Reference proteome</keyword>
<feature type="compositionally biased region" description="Polar residues" evidence="1">
    <location>
        <begin position="14"/>
        <end position="27"/>
    </location>
</feature>
<organism evidence="2 3">
    <name type="scientific">Haematococcus lacustris</name>
    <name type="common">Green alga</name>
    <name type="synonym">Haematococcus pluvialis</name>
    <dbReference type="NCBI Taxonomy" id="44745"/>
    <lineage>
        <taxon>Eukaryota</taxon>
        <taxon>Viridiplantae</taxon>
        <taxon>Chlorophyta</taxon>
        <taxon>core chlorophytes</taxon>
        <taxon>Chlorophyceae</taxon>
        <taxon>CS clade</taxon>
        <taxon>Chlamydomonadales</taxon>
        <taxon>Haematococcaceae</taxon>
        <taxon>Haematococcus</taxon>
    </lineage>
</organism>
<comment type="caution">
    <text evidence="2">The sequence shown here is derived from an EMBL/GenBank/DDBJ whole genome shotgun (WGS) entry which is preliminary data.</text>
</comment>
<evidence type="ECO:0000313" key="2">
    <source>
        <dbReference type="EMBL" id="GFH14853.1"/>
    </source>
</evidence>
<accession>A0A699YX77</accession>
<feature type="region of interest" description="Disordered" evidence="1">
    <location>
        <begin position="1"/>
        <end position="114"/>
    </location>
</feature>
<dbReference type="Proteomes" id="UP000485058">
    <property type="component" value="Unassembled WGS sequence"/>
</dbReference>
<name>A0A699YX77_HAELA</name>
<sequence>MRQIALGKRRAESSSHTTVYVTENPSCLQRPPPVALRVMAKKKHKKDPGKKQKASRSAQGKQRQERRDGWTTRRRQVTATPYVSPHCYQGPRGRSAARLQEDEAQAAGAPPAAG</sequence>
<proteinExistence type="predicted"/>
<feature type="compositionally biased region" description="Basic and acidic residues" evidence="1">
    <location>
        <begin position="62"/>
        <end position="71"/>
    </location>
</feature>
<feature type="compositionally biased region" description="Low complexity" evidence="1">
    <location>
        <begin position="105"/>
        <end position="114"/>
    </location>
</feature>
<evidence type="ECO:0000313" key="3">
    <source>
        <dbReference type="Proteomes" id="UP000485058"/>
    </source>
</evidence>
<dbReference type="AlphaFoldDB" id="A0A699YX77"/>
<protein>
    <submittedName>
        <fullName evidence="2">Uncharacterized protein</fullName>
    </submittedName>
</protein>
<feature type="compositionally biased region" description="Basic residues" evidence="1">
    <location>
        <begin position="39"/>
        <end position="54"/>
    </location>
</feature>